<sequence>MFMLVVTILERLFARIQLSCLPLDLPMTYQLACACGLTLEVGPQQAGDRVSCRCGKQLQVPRLSQLRALSGQGGFETNAIDKINRLKQQGELPRGTFCLKCDRRVDQVSELLIQCERPWVKEARSNNYAIGFLSAFLTAVIPMLFDFLRKLPAEQEDREFGHERSVTLPVLLCAEHAESLLNSSNQRALRQLLFTVPEYAELFAEFPEATIVVH</sequence>
<gene>
    <name evidence="1" type="ordered locus">Psta_0194</name>
</gene>
<keyword evidence="2" id="KW-1185">Reference proteome</keyword>
<evidence type="ECO:0000313" key="1">
    <source>
        <dbReference type="EMBL" id="ADB14890.1"/>
    </source>
</evidence>
<evidence type="ECO:0000313" key="2">
    <source>
        <dbReference type="Proteomes" id="UP000001887"/>
    </source>
</evidence>
<proteinExistence type="predicted"/>
<dbReference type="KEGG" id="psl:Psta_0194"/>
<protein>
    <submittedName>
        <fullName evidence="1">Uncharacterized protein</fullName>
    </submittedName>
</protein>
<reference evidence="1 2" key="1">
    <citation type="journal article" date="2009" name="Stand. Genomic Sci.">
        <title>Complete genome sequence of Pirellula staleyi type strain (ATCC 27377).</title>
        <authorList>
            <person name="Clum A."/>
            <person name="Tindall B.J."/>
            <person name="Sikorski J."/>
            <person name="Ivanova N."/>
            <person name="Mavrommatis K."/>
            <person name="Lucas S."/>
            <person name="Glavina del Rio T."/>
            <person name="Nolan M."/>
            <person name="Chen F."/>
            <person name="Tice H."/>
            <person name="Pitluck S."/>
            <person name="Cheng J.F."/>
            <person name="Chertkov O."/>
            <person name="Brettin T."/>
            <person name="Han C."/>
            <person name="Detter J.C."/>
            <person name="Kuske C."/>
            <person name="Bruce D."/>
            <person name="Goodwin L."/>
            <person name="Ovchinikova G."/>
            <person name="Pati A."/>
            <person name="Mikhailova N."/>
            <person name="Chen A."/>
            <person name="Palaniappan K."/>
            <person name="Land M."/>
            <person name="Hauser L."/>
            <person name="Chang Y.J."/>
            <person name="Jeffries C.D."/>
            <person name="Chain P."/>
            <person name="Rohde M."/>
            <person name="Goker M."/>
            <person name="Bristow J."/>
            <person name="Eisen J.A."/>
            <person name="Markowitz V."/>
            <person name="Hugenholtz P."/>
            <person name="Kyrpides N.C."/>
            <person name="Klenk H.P."/>
            <person name="Lapidus A."/>
        </authorList>
    </citation>
    <scope>NUCLEOTIDE SEQUENCE [LARGE SCALE GENOMIC DNA]</scope>
    <source>
        <strain evidence="2">ATCC 27377 / DSM 6068 / ICPB 4128</strain>
    </source>
</reference>
<dbReference type="AlphaFoldDB" id="D2R1A5"/>
<dbReference type="Proteomes" id="UP000001887">
    <property type="component" value="Chromosome"/>
</dbReference>
<name>D2R1A5_PIRSD</name>
<dbReference type="EMBL" id="CP001848">
    <property type="protein sequence ID" value="ADB14890.1"/>
    <property type="molecule type" value="Genomic_DNA"/>
</dbReference>
<dbReference type="HOGENOM" id="CLU_1287889_0_0_0"/>
<organism evidence="1 2">
    <name type="scientific">Pirellula staleyi (strain ATCC 27377 / DSM 6068 / ICPB 4128)</name>
    <name type="common">Pirella staleyi</name>
    <dbReference type="NCBI Taxonomy" id="530564"/>
    <lineage>
        <taxon>Bacteria</taxon>
        <taxon>Pseudomonadati</taxon>
        <taxon>Planctomycetota</taxon>
        <taxon>Planctomycetia</taxon>
        <taxon>Pirellulales</taxon>
        <taxon>Pirellulaceae</taxon>
        <taxon>Pirellula</taxon>
    </lineage>
</organism>
<accession>D2R1A5</accession>
<dbReference type="STRING" id="530564.Psta_0194"/>